<name>A0AAV2RDU1_MEGNR</name>
<evidence type="ECO:0000256" key="1">
    <source>
        <dbReference type="ARBA" id="ARBA00008307"/>
    </source>
</evidence>
<keyword evidence="2" id="KW-0812">Transmembrane</keyword>
<keyword evidence="2" id="KW-1133">Transmembrane helix</keyword>
<gene>
    <name evidence="3" type="ORF">MNOR_LOCUS23617</name>
</gene>
<evidence type="ECO:0000313" key="3">
    <source>
        <dbReference type="EMBL" id="CAL4122908.1"/>
    </source>
</evidence>
<dbReference type="Gene3D" id="3.30.460.90">
    <property type="match status" value="1"/>
</dbReference>
<evidence type="ECO:0008006" key="5">
    <source>
        <dbReference type="Google" id="ProtNLM"/>
    </source>
</evidence>
<dbReference type="EMBL" id="CAXKWB010020979">
    <property type="protein sequence ID" value="CAL4122908.1"/>
    <property type="molecule type" value="Genomic_DNA"/>
</dbReference>
<dbReference type="AlphaFoldDB" id="A0AAV2RDU1"/>
<organism evidence="3 4">
    <name type="scientific">Meganyctiphanes norvegica</name>
    <name type="common">Northern krill</name>
    <name type="synonym">Thysanopoda norvegica</name>
    <dbReference type="NCBI Taxonomy" id="48144"/>
    <lineage>
        <taxon>Eukaryota</taxon>
        <taxon>Metazoa</taxon>
        <taxon>Ecdysozoa</taxon>
        <taxon>Arthropoda</taxon>
        <taxon>Crustacea</taxon>
        <taxon>Multicrustacea</taxon>
        <taxon>Malacostraca</taxon>
        <taxon>Eumalacostraca</taxon>
        <taxon>Eucarida</taxon>
        <taxon>Euphausiacea</taxon>
        <taxon>Euphausiidae</taxon>
        <taxon>Meganyctiphanes</taxon>
    </lineage>
</organism>
<feature type="non-terminal residue" evidence="3">
    <location>
        <position position="1"/>
    </location>
</feature>
<dbReference type="Proteomes" id="UP001497623">
    <property type="component" value="Unassembled WGS sequence"/>
</dbReference>
<accession>A0AAV2RDU1</accession>
<evidence type="ECO:0000256" key="2">
    <source>
        <dbReference type="SAM" id="Phobius"/>
    </source>
</evidence>
<dbReference type="PANTHER" id="PTHR10656">
    <property type="entry name" value="CELL FATE DETERMINING PROTEIN MAB21-RELATED"/>
    <property type="match status" value="1"/>
</dbReference>
<comment type="similarity">
    <text evidence="1">Belongs to the mab-21 family.</text>
</comment>
<comment type="caution">
    <text evidence="3">The sequence shown here is derived from an EMBL/GenBank/DDBJ whole genome shotgun (WGS) entry which is preliminary data.</text>
</comment>
<keyword evidence="4" id="KW-1185">Reference proteome</keyword>
<proteinExistence type="inferred from homology"/>
<sequence>RMNGSDRMGDGKYLNKIFGLLGEKAGRPTNENGKIAWGFLNSLQELIRDETGILKNAKFMHAGSAYEGLSVNAEADFDIPLILSGPGRIFVRENFEIYREEQSKQFLLKWKENIHSEYRYKYNSNGFLHSKALLNDAFERLEFLISELSDWKVEAKRGLVSLVLTIYSQFGSKRISMDLVTQISFSHWECPDIVPLHRLPESLQRYVVKLQRNGSSIFFASLTVPKPQSAELCSIAFSMLEKKFLVEDVNVRDIVRLVKLIAECRNWKKKYSLKSFQLKHLAIKHVEKLIGIPIWEGVKLLLNYIYNDLQDNTIKDFFIKNQVIYPGKPTKVNDIHREIHEVMKWSPNDLYKEAERLYEREEDEHTGLQTWTPYRGTTAHSHRTQEWLHPSNSANMAAYDREEEEGSGLSTMTKVGIGAGVAVGVAAIAALAAASK</sequence>
<keyword evidence="2" id="KW-0472">Membrane</keyword>
<dbReference type="PANTHER" id="PTHR10656:SF42">
    <property type="entry name" value="CYCLIC GMP-AMP SYNTHASE-LIKE PROTEIN-RELATED"/>
    <property type="match status" value="1"/>
</dbReference>
<protein>
    <recommendedName>
        <fullName evidence="5">Nucleotidyltransferase</fullName>
    </recommendedName>
</protein>
<reference evidence="3 4" key="1">
    <citation type="submission" date="2024-05" db="EMBL/GenBank/DDBJ databases">
        <authorList>
            <person name="Wallberg A."/>
        </authorList>
    </citation>
    <scope>NUCLEOTIDE SEQUENCE [LARGE SCALE GENOMIC DNA]</scope>
</reference>
<evidence type="ECO:0000313" key="4">
    <source>
        <dbReference type="Proteomes" id="UP001497623"/>
    </source>
</evidence>
<feature type="non-terminal residue" evidence="3">
    <location>
        <position position="436"/>
    </location>
</feature>
<feature type="transmembrane region" description="Helical" evidence="2">
    <location>
        <begin position="415"/>
        <end position="434"/>
    </location>
</feature>